<reference evidence="1 2" key="1">
    <citation type="submission" date="2015-12" db="EMBL/GenBank/DDBJ databases">
        <title>Genome sequence of Tistrella mobilis MCCC 1A02139.</title>
        <authorList>
            <person name="Lu L."/>
            <person name="Lai Q."/>
            <person name="Shao Z."/>
            <person name="Qian P."/>
        </authorList>
    </citation>
    <scope>NUCLEOTIDE SEQUENCE [LARGE SCALE GENOMIC DNA]</scope>
    <source>
        <strain evidence="1 2">MCCC 1A02139</strain>
    </source>
</reference>
<comment type="caution">
    <text evidence="1">The sequence shown here is derived from an EMBL/GenBank/DDBJ whole genome shotgun (WGS) entry which is preliminary data.</text>
</comment>
<organism evidence="1 2">
    <name type="scientific">Tistrella mobilis</name>
    <dbReference type="NCBI Taxonomy" id="171437"/>
    <lineage>
        <taxon>Bacteria</taxon>
        <taxon>Pseudomonadati</taxon>
        <taxon>Pseudomonadota</taxon>
        <taxon>Alphaproteobacteria</taxon>
        <taxon>Geminicoccales</taxon>
        <taxon>Geminicoccaceae</taxon>
        <taxon>Tistrella</taxon>
    </lineage>
</organism>
<dbReference type="RefSeq" id="WP_062761737.1">
    <property type="nucleotide sequence ID" value="NZ_CP121045.1"/>
</dbReference>
<gene>
    <name evidence="1" type="ORF">AUP44_21360</name>
</gene>
<dbReference type="EMBL" id="LPZR01000034">
    <property type="protein sequence ID" value="KYO57032.1"/>
    <property type="molecule type" value="Genomic_DNA"/>
</dbReference>
<dbReference type="AlphaFoldDB" id="A0A162LTP0"/>
<dbReference type="OrthoDB" id="9801870at2"/>
<dbReference type="SUPFAM" id="SSF140736">
    <property type="entry name" value="Rv1873-like"/>
    <property type="match status" value="1"/>
</dbReference>
<evidence type="ECO:0000313" key="2">
    <source>
        <dbReference type="Proteomes" id="UP000075787"/>
    </source>
</evidence>
<evidence type="ECO:0000313" key="1">
    <source>
        <dbReference type="EMBL" id="KYO57032.1"/>
    </source>
</evidence>
<dbReference type="Gene3D" id="1.25.40.380">
    <property type="entry name" value="Protein of unknown function DUF1810"/>
    <property type="match status" value="1"/>
</dbReference>
<dbReference type="InterPro" id="IPR036287">
    <property type="entry name" value="Rv1873-like_sf"/>
</dbReference>
<name>A0A162LTP0_9PROT</name>
<sequence length="142" mass="15210">MTPADDPYDLARFVTAQAPVFDQALAELRAGAKRSHWMWFIFPQLRALGRSPTAQRYGIGDADEARAYLAHPVLGPRLVGAVETATAAPAASLHALFGSPDDLKFRSCVTLFGAVSGVPVFQAALDRWCGGMPDPATRDLLA</sequence>
<dbReference type="GeneID" id="97240039"/>
<protein>
    <submittedName>
        <fullName evidence="1">Calpastatin</fullName>
    </submittedName>
</protein>
<accession>A0A162LTP0</accession>
<dbReference type="InterPro" id="IPR014937">
    <property type="entry name" value="DUF1810"/>
</dbReference>
<dbReference type="Proteomes" id="UP000075787">
    <property type="component" value="Unassembled WGS sequence"/>
</dbReference>
<proteinExistence type="predicted"/>
<dbReference type="Pfam" id="PF08837">
    <property type="entry name" value="DUF1810"/>
    <property type="match status" value="1"/>
</dbReference>
<dbReference type="PIRSF" id="PIRSF008546">
    <property type="entry name" value="UCP008546"/>
    <property type="match status" value="1"/>
</dbReference>